<evidence type="ECO:0000313" key="2">
    <source>
        <dbReference type="Proteomes" id="UP000887013"/>
    </source>
</evidence>
<dbReference type="EMBL" id="BMAW01074507">
    <property type="protein sequence ID" value="GFT92492.1"/>
    <property type="molecule type" value="Genomic_DNA"/>
</dbReference>
<protein>
    <submittedName>
        <fullName evidence="1">Uncharacterized protein</fullName>
    </submittedName>
</protein>
<comment type="caution">
    <text evidence="1">The sequence shown here is derived from an EMBL/GenBank/DDBJ whole genome shotgun (WGS) entry which is preliminary data.</text>
</comment>
<feature type="non-terminal residue" evidence="1">
    <location>
        <position position="1"/>
    </location>
</feature>
<gene>
    <name evidence="1" type="ORF">NPIL_93471</name>
</gene>
<keyword evidence="2" id="KW-1185">Reference proteome</keyword>
<accession>A0A8X6U558</accession>
<sequence length="163" mass="18281">KGVEDAACALRSIICDPECGTKHDPCRSSSSYNINISCASSYYTYKEQRSDQDFVIRVERSEEFKSGRQSSTKGRQSTSSLAAAFMAPEMVVIGEIPQMNSNLCYQSLGSAIKLITLDKIQNVYSMSTDAYRSKDKRLKSYRADIGLFNLEDIIFKLEIVTVR</sequence>
<evidence type="ECO:0000313" key="1">
    <source>
        <dbReference type="EMBL" id="GFT92492.1"/>
    </source>
</evidence>
<dbReference type="AlphaFoldDB" id="A0A8X6U558"/>
<organism evidence="1 2">
    <name type="scientific">Nephila pilipes</name>
    <name type="common">Giant wood spider</name>
    <name type="synonym">Nephila maculata</name>
    <dbReference type="NCBI Taxonomy" id="299642"/>
    <lineage>
        <taxon>Eukaryota</taxon>
        <taxon>Metazoa</taxon>
        <taxon>Ecdysozoa</taxon>
        <taxon>Arthropoda</taxon>
        <taxon>Chelicerata</taxon>
        <taxon>Arachnida</taxon>
        <taxon>Araneae</taxon>
        <taxon>Araneomorphae</taxon>
        <taxon>Entelegynae</taxon>
        <taxon>Araneoidea</taxon>
        <taxon>Nephilidae</taxon>
        <taxon>Nephila</taxon>
    </lineage>
</organism>
<proteinExistence type="predicted"/>
<name>A0A8X6U558_NEPPI</name>
<reference evidence="1" key="1">
    <citation type="submission" date="2020-08" db="EMBL/GenBank/DDBJ databases">
        <title>Multicomponent nature underlies the extraordinary mechanical properties of spider dragline silk.</title>
        <authorList>
            <person name="Kono N."/>
            <person name="Nakamura H."/>
            <person name="Mori M."/>
            <person name="Yoshida Y."/>
            <person name="Ohtoshi R."/>
            <person name="Malay A.D."/>
            <person name="Moran D.A.P."/>
            <person name="Tomita M."/>
            <person name="Numata K."/>
            <person name="Arakawa K."/>
        </authorList>
    </citation>
    <scope>NUCLEOTIDE SEQUENCE</scope>
</reference>
<dbReference type="Proteomes" id="UP000887013">
    <property type="component" value="Unassembled WGS sequence"/>
</dbReference>